<proteinExistence type="predicted"/>
<dbReference type="AlphaFoldDB" id="A0A5B7EIG4"/>
<organism evidence="2 3">
    <name type="scientific">Portunus trituberculatus</name>
    <name type="common">Swimming crab</name>
    <name type="synonym">Neptunus trituberculatus</name>
    <dbReference type="NCBI Taxonomy" id="210409"/>
    <lineage>
        <taxon>Eukaryota</taxon>
        <taxon>Metazoa</taxon>
        <taxon>Ecdysozoa</taxon>
        <taxon>Arthropoda</taxon>
        <taxon>Crustacea</taxon>
        <taxon>Multicrustacea</taxon>
        <taxon>Malacostraca</taxon>
        <taxon>Eumalacostraca</taxon>
        <taxon>Eucarida</taxon>
        <taxon>Decapoda</taxon>
        <taxon>Pleocyemata</taxon>
        <taxon>Brachyura</taxon>
        <taxon>Eubrachyura</taxon>
        <taxon>Portunoidea</taxon>
        <taxon>Portunidae</taxon>
        <taxon>Portuninae</taxon>
        <taxon>Portunus</taxon>
    </lineage>
</organism>
<accession>A0A5B7EIG4</accession>
<evidence type="ECO:0000256" key="1">
    <source>
        <dbReference type="SAM" id="MobiDB-lite"/>
    </source>
</evidence>
<dbReference type="Proteomes" id="UP000324222">
    <property type="component" value="Unassembled WGS sequence"/>
</dbReference>
<comment type="caution">
    <text evidence="2">The sequence shown here is derived from an EMBL/GenBank/DDBJ whole genome shotgun (WGS) entry which is preliminary data.</text>
</comment>
<sequence>MLREVSRHFGSPPREQSNLGTFLVPSPEEDSEARFGISAVFPVSKLQLKGACVLPGVHIRNKTCKSVQVSTEIS</sequence>
<dbReference type="EMBL" id="VSRR010003004">
    <property type="protein sequence ID" value="MPC34191.1"/>
    <property type="molecule type" value="Genomic_DNA"/>
</dbReference>
<keyword evidence="3" id="KW-1185">Reference proteome</keyword>
<name>A0A5B7EIG4_PORTR</name>
<feature type="region of interest" description="Disordered" evidence="1">
    <location>
        <begin position="1"/>
        <end position="20"/>
    </location>
</feature>
<reference evidence="2 3" key="1">
    <citation type="submission" date="2019-05" db="EMBL/GenBank/DDBJ databases">
        <title>Another draft genome of Portunus trituberculatus and its Hox gene families provides insights of decapod evolution.</title>
        <authorList>
            <person name="Jeong J.-H."/>
            <person name="Song I."/>
            <person name="Kim S."/>
            <person name="Choi T."/>
            <person name="Kim D."/>
            <person name="Ryu S."/>
            <person name="Kim W."/>
        </authorList>
    </citation>
    <scope>NUCLEOTIDE SEQUENCE [LARGE SCALE GENOMIC DNA]</scope>
    <source>
        <tissue evidence="2">Muscle</tissue>
    </source>
</reference>
<evidence type="ECO:0000313" key="2">
    <source>
        <dbReference type="EMBL" id="MPC34191.1"/>
    </source>
</evidence>
<protein>
    <submittedName>
        <fullName evidence="2">Uncharacterized protein</fullName>
    </submittedName>
</protein>
<gene>
    <name evidence="2" type="ORF">E2C01_027572</name>
</gene>
<evidence type="ECO:0000313" key="3">
    <source>
        <dbReference type="Proteomes" id="UP000324222"/>
    </source>
</evidence>